<feature type="binding site" evidence="1">
    <location>
        <position position="36"/>
    </location>
    <ligand>
        <name>Mg(2+)</name>
        <dbReference type="ChEBI" id="CHEBI:18420"/>
        <label>1</label>
    </ligand>
</feature>
<dbReference type="GO" id="GO:0046872">
    <property type="term" value="F:metal ion binding"/>
    <property type="evidence" value="ECO:0007669"/>
    <property type="project" value="UniProtKB-KW"/>
</dbReference>
<dbReference type="AlphaFoldDB" id="A0A109RBZ1"/>
<dbReference type="KEGG" id="acg:AWM71_00120"/>
<dbReference type="InterPro" id="IPR036705">
    <property type="entry name" value="Ribosyl_crysJ1_sf"/>
</dbReference>
<feature type="binding site" evidence="1">
    <location>
        <position position="217"/>
    </location>
    <ligand>
        <name>Mg(2+)</name>
        <dbReference type="ChEBI" id="CHEBI:18420"/>
        <label>1</label>
    </ligand>
</feature>
<dbReference type="PANTHER" id="PTHR16222">
    <property type="entry name" value="ADP-RIBOSYLGLYCOHYDROLASE"/>
    <property type="match status" value="1"/>
</dbReference>
<dbReference type="EMBL" id="LSCQ01000050">
    <property type="protein sequence ID" value="KXB36085.1"/>
    <property type="molecule type" value="Genomic_DNA"/>
</dbReference>
<dbReference type="InterPro" id="IPR005502">
    <property type="entry name" value="Ribosyl_crysJ1"/>
</dbReference>
<feature type="binding site" evidence="1">
    <location>
        <position position="35"/>
    </location>
    <ligand>
        <name>Mg(2+)</name>
        <dbReference type="ChEBI" id="CHEBI:18420"/>
        <label>1</label>
    </ligand>
</feature>
<keyword evidence="3" id="KW-0378">Hydrolase</keyword>
<name>A0A109RBZ1_9LACT</name>
<feature type="binding site" evidence="1">
    <location>
        <position position="215"/>
    </location>
    <ligand>
        <name>Mg(2+)</name>
        <dbReference type="ChEBI" id="CHEBI:18420"/>
        <label>1</label>
    </ligand>
</feature>
<dbReference type="RefSeq" id="WP_060776109.1">
    <property type="nucleotide sequence ID" value="NZ_CP014159.1"/>
</dbReference>
<dbReference type="EMBL" id="PKGZ01000006">
    <property type="protein sequence ID" value="PKY91010.1"/>
    <property type="molecule type" value="Genomic_DNA"/>
</dbReference>
<dbReference type="GO" id="GO:0016787">
    <property type="term" value="F:hydrolase activity"/>
    <property type="evidence" value="ECO:0007669"/>
    <property type="project" value="UniProtKB-KW"/>
</dbReference>
<proteinExistence type="predicted"/>
<sequence>MLGAVVGDIVGSRFERKNYRGKDFEWFHPSCRLTDDSVMTLAIAQALLQNAEESKNLEQAAIESMQSLGKAYPLAGYGLGFRRWLIAKEPKPYQSFGNGAAMRVSPCAYAGQSLEQAQRLAYQVTRVSHDHPLGLLGAEAEVTAIYLALQGEKKETIRQWIIDKYYALNFCLDDIRESYRFDATCQGSLPQAFCAFFEAESFEETICNAISIGGDSDTIGAMAGAVAGAYYGVPEDIAQKANSYLDERQKEILHRFEAKFIP</sequence>
<evidence type="ECO:0000313" key="5">
    <source>
        <dbReference type="Proteomes" id="UP000234775"/>
    </source>
</evidence>
<evidence type="ECO:0000313" key="2">
    <source>
        <dbReference type="EMBL" id="KXB36085.1"/>
    </source>
</evidence>
<accession>A0A109RBZ1</accession>
<dbReference type="OrthoDB" id="9814572at2"/>
<organism evidence="3 5">
    <name type="scientific">Aerococcus christensenii</name>
    <dbReference type="NCBI Taxonomy" id="87541"/>
    <lineage>
        <taxon>Bacteria</taxon>
        <taxon>Bacillati</taxon>
        <taxon>Bacillota</taxon>
        <taxon>Bacilli</taxon>
        <taxon>Lactobacillales</taxon>
        <taxon>Aerococcaceae</taxon>
        <taxon>Aerococcus</taxon>
    </lineage>
</organism>
<dbReference type="Pfam" id="PF03747">
    <property type="entry name" value="ADP_ribosyl_GH"/>
    <property type="match status" value="1"/>
</dbReference>
<dbReference type="PATRIC" id="fig|87541.4.peg.1092"/>
<keyword evidence="1" id="KW-0479">Metal-binding</keyword>
<evidence type="ECO:0000313" key="4">
    <source>
        <dbReference type="Proteomes" id="UP000070422"/>
    </source>
</evidence>
<evidence type="ECO:0000256" key="1">
    <source>
        <dbReference type="PIRSR" id="PIRSR605502-1"/>
    </source>
</evidence>
<keyword evidence="5" id="KW-1185">Reference proteome</keyword>
<dbReference type="Proteomes" id="UP000070422">
    <property type="component" value="Unassembled WGS sequence"/>
</dbReference>
<reference evidence="2 4" key="1">
    <citation type="submission" date="2016-01" db="EMBL/GenBank/DDBJ databases">
        <authorList>
            <person name="Oliw E.H."/>
        </authorList>
    </citation>
    <scope>NUCLEOTIDE SEQUENCE [LARGE SCALE GENOMIC DNA]</scope>
    <source>
        <strain evidence="2 4">KA00635</strain>
    </source>
</reference>
<reference evidence="3 5" key="2">
    <citation type="submission" date="2017-12" db="EMBL/GenBank/DDBJ databases">
        <title>Phylogenetic diversity of female urinary microbiome.</title>
        <authorList>
            <person name="Thomas-White K."/>
            <person name="Wolfe A.J."/>
        </authorList>
    </citation>
    <scope>NUCLEOTIDE SEQUENCE [LARGE SCALE GENOMIC DNA]</scope>
    <source>
        <strain evidence="3 5">UMB0844</strain>
    </source>
</reference>
<gene>
    <name evidence="3" type="ORF">CYJ27_07060</name>
    <name evidence="2" type="ORF">HMPREF3187_01103</name>
</gene>
<dbReference type="SUPFAM" id="SSF101478">
    <property type="entry name" value="ADP-ribosylglycohydrolase"/>
    <property type="match status" value="1"/>
</dbReference>
<protein>
    <submittedName>
        <fullName evidence="3">ADP-ribosylglycohydrolase</fullName>
    </submittedName>
</protein>
<comment type="cofactor">
    <cofactor evidence="1">
        <name>Mg(2+)</name>
        <dbReference type="ChEBI" id="CHEBI:18420"/>
    </cofactor>
    <text evidence="1">Binds 2 magnesium ions per subunit.</text>
</comment>
<dbReference type="InterPro" id="IPR050792">
    <property type="entry name" value="ADP-ribosylglycohydrolase"/>
</dbReference>
<keyword evidence="1" id="KW-0460">Magnesium</keyword>
<feature type="binding site" evidence="1">
    <location>
        <position position="34"/>
    </location>
    <ligand>
        <name>Mg(2+)</name>
        <dbReference type="ChEBI" id="CHEBI:18420"/>
        <label>1</label>
    </ligand>
</feature>
<dbReference type="Gene3D" id="1.10.4080.10">
    <property type="entry name" value="ADP-ribosylation/Crystallin J1"/>
    <property type="match status" value="1"/>
</dbReference>
<comment type="caution">
    <text evidence="3">The sequence shown here is derived from an EMBL/GenBank/DDBJ whole genome shotgun (WGS) entry which is preliminary data.</text>
</comment>
<dbReference type="PANTHER" id="PTHR16222:SF12">
    <property type="entry name" value="ADP-RIBOSYLGLYCOHYDROLASE-RELATED"/>
    <property type="match status" value="1"/>
</dbReference>
<feature type="binding site" evidence="1">
    <location>
        <position position="218"/>
    </location>
    <ligand>
        <name>Mg(2+)</name>
        <dbReference type="ChEBI" id="CHEBI:18420"/>
        <label>1</label>
    </ligand>
</feature>
<evidence type="ECO:0000313" key="3">
    <source>
        <dbReference type="EMBL" id="PKY91010.1"/>
    </source>
</evidence>
<dbReference type="Proteomes" id="UP000234775">
    <property type="component" value="Unassembled WGS sequence"/>
</dbReference>